<protein>
    <recommendedName>
        <fullName evidence="5">RQC P-site tRNA stabilizing factor</fullName>
        <shortName evidence="5">RqcP</shortName>
    </recommendedName>
    <alternativeName>
        <fullName evidence="5">Ribosome-associated protein quality control protein P</fullName>
    </alternativeName>
</protein>
<reference evidence="7" key="1">
    <citation type="submission" date="2020-10" db="EMBL/GenBank/DDBJ databases">
        <authorList>
            <person name="Gilroy R."/>
        </authorList>
    </citation>
    <scope>NUCLEOTIDE SEQUENCE</scope>
    <source>
        <strain evidence="7">CHK176-22527</strain>
    </source>
</reference>
<evidence type="ECO:0000256" key="2">
    <source>
        <dbReference type="ARBA" id="ARBA00022730"/>
    </source>
</evidence>
<gene>
    <name evidence="5" type="primary">rqcP</name>
    <name evidence="7" type="ORF">IAD12_06820</name>
</gene>
<reference evidence="7" key="2">
    <citation type="journal article" date="2021" name="PeerJ">
        <title>Extensive microbial diversity within the chicken gut microbiome revealed by metagenomics and culture.</title>
        <authorList>
            <person name="Gilroy R."/>
            <person name="Ravi A."/>
            <person name="Getino M."/>
            <person name="Pursley I."/>
            <person name="Horton D.L."/>
            <person name="Alikhan N.F."/>
            <person name="Baker D."/>
            <person name="Gharbi K."/>
            <person name="Hall N."/>
            <person name="Watson M."/>
            <person name="Adriaenssens E.M."/>
            <person name="Foster-Nyarko E."/>
            <person name="Jarju S."/>
            <person name="Secka A."/>
            <person name="Antonio M."/>
            <person name="Oren A."/>
            <person name="Chaudhuri R.R."/>
            <person name="La Ragione R."/>
            <person name="Hildebrand F."/>
            <person name="Pallen M.J."/>
        </authorList>
    </citation>
    <scope>NUCLEOTIDE SEQUENCE</scope>
    <source>
        <strain evidence="7">CHK176-22527</strain>
    </source>
</reference>
<dbReference type="GO" id="GO:0000049">
    <property type="term" value="F:tRNA binding"/>
    <property type="evidence" value="ECO:0007669"/>
    <property type="project" value="UniProtKB-UniRule"/>
</dbReference>
<dbReference type="EMBL" id="DVLX01000084">
    <property type="protein sequence ID" value="HIT99948.1"/>
    <property type="molecule type" value="Genomic_DNA"/>
</dbReference>
<dbReference type="Proteomes" id="UP000824159">
    <property type="component" value="Unassembled WGS sequence"/>
</dbReference>
<evidence type="ECO:0000259" key="6">
    <source>
        <dbReference type="SMART" id="SM00363"/>
    </source>
</evidence>
<dbReference type="HAMAP" id="MF_00871">
    <property type="entry name" value="RqcP"/>
    <property type="match status" value="1"/>
</dbReference>
<keyword evidence="3 5" id="KW-0694">RNA-binding</keyword>
<proteinExistence type="inferred from homology"/>
<dbReference type="InterPro" id="IPR036986">
    <property type="entry name" value="S4_RNA-bd_sf"/>
</dbReference>
<evidence type="ECO:0000313" key="7">
    <source>
        <dbReference type="EMBL" id="HIT99948.1"/>
    </source>
</evidence>
<accession>A0A9D1KVE7</accession>
<evidence type="ECO:0000256" key="4">
    <source>
        <dbReference type="ARBA" id="ARBA00022917"/>
    </source>
</evidence>
<dbReference type="PIRSF" id="PIRSF038881">
    <property type="entry name" value="RNAbp_HP1423"/>
    <property type="match status" value="1"/>
</dbReference>
<name>A0A9D1KVE7_9FIRM</name>
<dbReference type="SUPFAM" id="SSF55174">
    <property type="entry name" value="Alpha-L RNA-binding motif"/>
    <property type="match status" value="1"/>
</dbReference>
<evidence type="ECO:0000313" key="8">
    <source>
        <dbReference type="Proteomes" id="UP000824159"/>
    </source>
</evidence>
<dbReference type="GO" id="GO:0072344">
    <property type="term" value="P:rescue of stalled ribosome"/>
    <property type="evidence" value="ECO:0007669"/>
    <property type="project" value="UniProtKB-UniRule"/>
</dbReference>
<keyword evidence="2 5" id="KW-0699">rRNA-binding</keyword>
<comment type="subunit">
    <text evidence="5">Associates with stalled 50S ribosomal subunits. Binds to RqcH, 23S rRNA and the P-site tRNA. Does not require RqcH for association with 50S subunits.</text>
</comment>
<dbReference type="InterPro" id="IPR002942">
    <property type="entry name" value="S4_RNA-bd"/>
</dbReference>
<dbReference type="PROSITE" id="PS50889">
    <property type="entry name" value="S4"/>
    <property type="match status" value="1"/>
</dbReference>
<dbReference type="AlphaFoldDB" id="A0A9D1KVE7"/>
<dbReference type="GO" id="GO:0019843">
    <property type="term" value="F:rRNA binding"/>
    <property type="evidence" value="ECO:0007669"/>
    <property type="project" value="UniProtKB-UniRule"/>
</dbReference>
<dbReference type="Gene3D" id="3.10.290.10">
    <property type="entry name" value="RNA-binding S4 domain"/>
    <property type="match status" value="1"/>
</dbReference>
<evidence type="ECO:0000256" key="1">
    <source>
        <dbReference type="ARBA" id="ARBA00022555"/>
    </source>
</evidence>
<keyword evidence="1 5" id="KW-0820">tRNA-binding</keyword>
<comment type="similarity">
    <text evidence="5">Belongs to the RqcP family.</text>
</comment>
<dbReference type="GO" id="GO:0043023">
    <property type="term" value="F:ribosomal large subunit binding"/>
    <property type="evidence" value="ECO:0007669"/>
    <property type="project" value="UniProtKB-UniRule"/>
</dbReference>
<comment type="caution">
    <text evidence="7">The sequence shown here is derived from an EMBL/GenBank/DDBJ whole genome shotgun (WGS) entry which is preliminary data.</text>
</comment>
<dbReference type="CDD" id="cd00165">
    <property type="entry name" value="S4"/>
    <property type="match status" value="1"/>
</dbReference>
<feature type="domain" description="RNA-binding S4" evidence="6">
    <location>
        <begin position="1"/>
        <end position="64"/>
    </location>
</feature>
<evidence type="ECO:0000256" key="5">
    <source>
        <dbReference type="HAMAP-Rule" id="MF_00871"/>
    </source>
</evidence>
<comment type="function">
    <text evidence="5">Key component of the ribosome quality control system (RQC), a ribosome-associated complex that mediates the extraction of incompletely synthesized nascent chains from stalled ribosomes and their subsequent degradation. RqcH recruits Ala-charged tRNA, and with RqcP directs the elongation of stalled nascent chains on 50S ribosomal subunits, leading to non-templated C-terminal alanine extensions (Ala tail). The Ala tail promotes nascent chain degradation. RqcP is associated with the translocation-like movement of the peptidyl-tRNA from the A-site into the P-site.</text>
</comment>
<dbReference type="InterPro" id="IPR025490">
    <property type="entry name" value="RqcP"/>
</dbReference>
<organism evidence="7 8">
    <name type="scientific">Candidatus Allocopromorpha excrementavium</name>
    <dbReference type="NCBI Taxonomy" id="2840741"/>
    <lineage>
        <taxon>Bacteria</taxon>
        <taxon>Bacillati</taxon>
        <taxon>Bacillota</taxon>
        <taxon>Clostridia</taxon>
        <taxon>Eubacteriales</taxon>
        <taxon>Eubacteriaceae</taxon>
        <taxon>Eubacteriaceae incertae sedis</taxon>
        <taxon>Candidatus Allocopromorpha</taxon>
    </lineage>
</organism>
<evidence type="ECO:0000256" key="3">
    <source>
        <dbReference type="ARBA" id="ARBA00022884"/>
    </source>
</evidence>
<dbReference type="Pfam" id="PF01479">
    <property type="entry name" value="S4"/>
    <property type="match status" value="1"/>
</dbReference>
<dbReference type="SMART" id="SM00363">
    <property type="entry name" value="S4"/>
    <property type="match status" value="1"/>
</dbReference>
<keyword evidence="4 5" id="KW-0648">Protein biosynthesis</keyword>
<sequence length="80" mass="9109">MRIDKFLKNSRIIKRRTVAKEACEQRRILVNGKPAKPGTEVKEGDEISVMFGNGSLKVEVEALIESCRKEDAVKMYKVIE</sequence>